<dbReference type="PANTHER" id="PTHR33130:SF45">
    <property type="entry name" value="OS05G0541700 PROTEIN"/>
    <property type="match status" value="1"/>
</dbReference>
<dbReference type="PANTHER" id="PTHR33130">
    <property type="entry name" value="PUTATIVE (DUF1639)-RELATED"/>
    <property type="match status" value="1"/>
</dbReference>
<name>A0A7N0V3D9_KALFE</name>
<proteinExistence type="predicted"/>
<accession>A0A7N0V3D9</accession>
<feature type="compositionally biased region" description="Basic residues" evidence="1">
    <location>
        <begin position="9"/>
        <end position="25"/>
    </location>
</feature>
<dbReference type="Pfam" id="PF07797">
    <property type="entry name" value="DUF1639"/>
    <property type="match status" value="1"/>
</dbReference>
<feature type="region of interest" description="Disordered" evidence="1">
    <location>
        <begin position="1"/>
        <end position="183"/>
    </location>
</feature>
<keyword evidence="3" id="KW-1185">Reference proteome</keyword>
<feature type="compositionally biased region" description="Basic and acidic residues" evidence="1">
    <location>
        <begin position="85"/>
        <end position="106"/>
    </location>
</feature>
<sequence>MEKEPSKPSSHRRHHSSKPSNHHQRERLGLGIPSDDAAAARRRSHEQSRETASSASDFLLRWGNRKRLRCMKMNKSDSSPPVHKSTTDRSDRKPVNGSKDRFDFTRHRNTSPPTAQRALRNSEIMRVQSSNGGDSKGAAVSRDMKTHHQKHHSNGAVGGCGGSSDHDNKKGVGGGGGGGCSSGSEAVPAVWPLKFVIALTNKEKEEDFMAIKGSKLPQRPKKRAKLIQRTLNSVSPGTWLCDLTLDRYEVREKKTSKKRPRGLKAMGNMESDSDS</sequence>
<feature type="region of interest" description="Disordered" evidence="1">
    <location>
        <begin position="253"/>
        <end position="275"/>
    </location>
</feature>
<protein>
    <submittedName>
        <fullName evidence="2">Uncharacterized protein</fullName>
    </submittedName>
</protein>
<dbReference type="Proteomes" id="UP000594263">
    <property type="component" value="Unplaced"/>
</dbReference>
<dbReference type="AlphaFoldDB" id="A0A7N0V3D9"/>
<feature type="compositionally biased region" description="Basic residues" evidence="1">
    <location>
        <begin position="63"/>
        <end position="72"/>
    </location>
</feature>
<feature type="compositionally biased region" description="Gly residues" evidence="1">
    <location>
        <begin position="171"/>
        <end position="181"/>
    </location>
</feature>
<reference evidence="2" key="1">
    <citation type="submission" date="2021-01" db="UniProtKB">
        <authorList>
            <consortium name="EnsemblPlants"/>
        </authorList>
    </citation>
    <scope>IDENTIFICATION</scope>
</reference>
<evidence type="ECO:0000256" key="1">
    <source>
        <dbReference type="SAM" id="MobiDB-lite"/>
    </source>
</evidence>
<organism evidence="2 3">
    <name type="scientific">Kalanchoe fedtschenkoi</name>
    <name type="common">Lavender scallops</name>
    <name type="synonym">South American air plant</name>
    <dbReference type="NCBI Taxonomy" id="63787"/>
    <lineage>
        <taxon>Eukaryota</taxon>
        <taxon>Viridiplantae</taxon>
        <taxon>Streptophyta</taxon>
        <taxon>Embryophyta</taxon>
        <taxon>Tracheophyta</taxon>
        <taxon>Spermatophyta</taxon>
        <taxon>Magnoliopsida</taxon>
        <taxon>eudicotyledons</taxon>
        <taxon>Gunneridae</taxon>
        <taxon>Pentapetalae</taxon>
        <taxon>Saxifragales</taxon>
        <taxon>Crassulaceae</taxon>
        <taxon>Kalanchoe</taxon>
    </lineage>
</organism>
<dbReference type="InterPro" id="IPR012438">
    <property type="entry name" value="DUF1639"/>
</dbReference>
<evidence type="ECO:0000313" key="3">
    <source>
        <dbReference type="Proteomes" id="UP000594263"/>
    </source>
</evidence>
<dbReference type="Gramene" id="Kaladp0095s0521.1.v1.1">
    <property type="protein sequence ID" value="Kaladp0095s0521.1.v1.1"/>
    <property type="gene ID" value="Kaladp0095s0521.v1.1"/>
</dbReference>
<dbReference type="EnsemblPlants" id="Kaladp0095s0521.1.v1.1">
    <property type="protein sequence ID" value="Kaladp0095s0521.1.v1.1"/>
    <property type="gene ID" value="Kaladp0095s0521.v1.1"/>
</dbReference>
<evidence type="ECO:0000313" key="2">
    <source>
        <dbReference type="EnsemblPlants" id="Kaladp0095s0521.1.v1.1"/>
    </source>
</evidence>